<organism evidence="1 2">
    <name type="scientific">Rhodobacter capsulatus</name>
    <name type="common">Rhodopseudomonas capsulata</name>
    <dbReference type="NCBI Taxonomy" id="1061"/>
    <lineage>
        <taxon>Bacteria</taxon>
        <taxon>Pseudomonadati</taxon>
        <taxon>Pseudomonadota</taxon>
        <taxon>Alphaproteobacteria</taxon>
        <taxon>Rhodobacterales</taxon>
        <taxon>Rhodobacter group</taxon>
        <taxon>Rhodobacter</taxon>
    </lineage>
</organism>
<name>A0A4U1JL77_RHOCA</name>
<evidence type="ECO:0000313" key="2">
    <source>
        <dbReference type="Proteomes" id="UP000310597"/>
    </source>
</evidence>
<proteinExistence type="predicted"/>
<comment type="caution">
    <text evidence="1">The sequence shown here is derived from an EMBL/GenBank/DDBJ whole genome shotgun (WGS) entry which is preliminary data.</text>
</comment>
<sequence length="122" mass="12873">MPSSPPGAQTQLTEAQIADLLDQLRQLVRLIGPLTALLSGASGMSGGAGERLEQLIQQLTGVSVGLHQIVEGLTRVMGPEGAMGQIDGRLSAIEARQMDQDDSLREISQALRQILGWMQGAA</sequence>
<dbReference type="EMBL" id="SWJZ01000112">
    <property type="protein sequence ID" value="TKD13789.1"/>
    <property type="molecule type" value="Genomic_DNA"/>
</dbReference>
<accession>A0A4U1JL77</accession>
<evidence type="ECO:0000313" key="1">
    <source>
        <dbReference type="EMBL" id="TKD13789.1"/>
    </source>
</evidence>
<dbReference type="OrthoDB" id="9936817at2"/>
<reference evidence="1 2" key="1">
    <citation type="submission" date="2019-04" db="EMBL/GenBank/DDBJ databases">
        <title>Draft Whole-Genome sequence of the purple photosynthetic bacterium Rhodobacter capsulatus SP108 with an indigenous class A beta-lactamase.</title>
        <authorList>
            <person name="Robertson S."/>
            <person name="Meyer T.E."/>
            <person name="Kyndt J.A."/>
        </authorList>
    </citation>
    <scope>NUCLEOTIDE SEQUENCE [LARGE SCALE GENOMIC DNA]</scope>
    <source>
        <strain evidence="1 2">SP108</strain>
    </source>
</reference>
<protein>
    <submittedName>
        <fullName evidence="1">Uncharacterized protein</fullName>
    </submittedName>
</protein>
<dbReference type="Proteomes" id="UP000310597">
    <property type="component" value="Unassembled WGS sequence"/>
</dbReference>
<dbReference type="AlphaFoldDB" id="A0A4U1JL77"/>
<gene>
    <name evidence="1" type="ORF">FBT96_18950</name>
</gene>